<dbReference type="EMBL" id="QVLV01000006">
    <property type="protein sequence ID" value="RGE61050.1"/>
    <property type="molecule type" value="Genomic_DNA"/>
</dbReference>
<sequence>MPNCKSKNCKCCSKRYVSCGIDKKGNCLDVCTDPICGDPDCLTVLTPVVYDELGINLCRNIPLEPPSTNVESISVQVMDITFETCGDAAVSAVPISGRPNCYLVTLTNLQVVFFVTFYDCAKRVLCTQTVCANYLPYDESSADYEYMDEDTNPSSVELEIYAPYGVAHADTADLPAIVHVIGFGACNTSLTQGLNLIAIPKVLNYDTEDDIATIGLSVILKSVYFSQYKLPHNGKAVVPKACTRPTDDTICLDFVCGDLLDLAIKPLELGPPKYEETLKDSCDVSCDVPCDPCCAATPGSKGCKQTPTAEND</sequence>
<evidence type="ECO:0000313" key="1">
    <source>
        <dbReference type="EMBL" id="RGE61050.1"/>
    </source>
</evidence>
<keyword evidence="2" id="KW-1185">Reference proteome</keyword>
<gene>
    <name evidence="1" type="ORF">DXC51_10950</name>
</gene>
<accession>A0A3E3I613</accession>
<comment type="caution">
    <text evidence="1">The sequence shown here is derived from an EMBL/GenBank/DDBJ whole genome shotgun (WGS) entry which is preliminary data.</text>
</comment>
<dbReference type="RefSeq" id="WP_117544540.1">
    <property type="nucleotide sequence ID" value="NZ_JBKUNB010000010.1"/>
</dbReference>
<reference evidence="1" key="1">
    <citation type="submission" date="2018-08" db="EMBL/GenBank/DDBJ databases">
        <title>A genome reference for cultivated species of the human gut microbiota.</title>
        <authorList>
            <person name="Zou Y."/>
            <person name="Xue W."/>
            <person name="Luo G."/>
        </authorList>
    </citation>
    <scope>NUCLEOTIDE SEQUENCE [LARGE SCALE GENOMIC DNA]</scope>
    <source>
        <strain evidence="1">TF05-5AC</strain>
    </source>
</reference>
<name>A0A3E3I613_9FIRM</name>
<dbReference type="GeneID" id="97987379"/>
<evidence type="ECO:0000313" key="2">
    <source>
        <dbReference type="Proteomes" id="UP000260812"/>
    </source>
</evidence>
<dbReference type="Proteomes" id="UP000260812">
    <property type="component" value="Unassembled WGS sequence"/>
</dbReference>
<protein>
    <submittedName>
        <fullName evidence="1">Uncharacterized protein</fullName>
    </submittedName>
</protein>
<organism evidence="1 2">
    <name type="scientific">Eisenbergiella massiliensis</name>
    <dbReference type="NCBI Taxonomy" id="1720294"/>
    <lineage>
        <taxon>Bacteria</taxon>
        <taxon>Bacillati</taxon>
        <taxon>Bacillota</taxon>
        <taxon>Clostridia</taxon>
        <taxon>Lachnospirales</taxon>
        <taxon>Lachnospiraceae</taxon>
        <taxon>Eisenbergiella</taxon>
    </lineage>
</organism>
<proteinExistence type="predicted"/>
<dbReference type="AlphaFoldDB" id="A0A3E3I613"/>